<dbReference type="HOGENOM" id="CLU_000445_134_4_9"/>
<proteinExistence type="predicted"/>
<evidence type="ECO:0000313" key="9">
    <source>
        <dbReference type="EMBL" id="EON71961.1"/>
    </source>
</evidence>
<dbReference type="SMART" id="SM00267">
    <property type="entry name" value="GGDEF"/>
    <property type="match status" value="1"/>
</dbReference>
<accession>R7ZD69</accession>
<feature type="domain" description="GGDEF" evidence="8">
    <location>
        <begin position="414"/>
        <end position="549"/>
    </location>
</feature>
<dbReference type="FunFam" id="3.30.70.270:FF:000001">
    <property type="entry name" value="Diguanylate cyclase domain protein"/>
    <property type="match status" value="1"/>
</dbReference>
<dbReference type="PATRIC" id="fig|1285586.5.peg.2762"/>
<evidence type="ECO:0000256" key="3">
    <source>
        <dbReference type="ARBA" id="ARBA00022692"/>
    </source>
</evidence>
<evidence type="ECO:0000313" key="10">
    <source>
        <dbReference type="Proteomes" id="UP000013911"/>
    </source>
</evidence>
<evidence type="ECO:0000259" key="7">
    <source>
        <dbReference type="PROSITE" id="PS50885"/>
    </source>
</evidence>
<dbReference type="SUPFAM" id="SSF55073">
    <property type="entry name" value="Nucleotide cyclase"/>
    <property type="match status" value="1"/>
</dbReference>
<dbReference type="Gene3D" id="3.30.70.270">
    <property type="match status" value="1"/>
</dbReference>
<dbReference type="EMBL" id="AQPX01000020">
    <property type="protein sequence ID" value="EON71961.1"/>
    <property type="molecule type" value="Genomic_DNA"/>
</dbReference>
<reference evidence="9 10" key="1">
    <citation type="submission" date="2013-04" db="EMBL/GenBank/DDBJ databases">
        <title>Draft genome of the heavy metal tolerant bacterium Lysinibacillus sphaericus strain OT4b.31.</title>
        <authorList>
            <person name="Pena-Montenegro T.D."/>
            <person name="Dussan J."/>
        </authorList>
    </citation>
    <scope>NUCLEOTIDE SEQUENCE [LARGE SCALE GENOMIC DNA]</scope>
    <source>
        <strain evidence="9 10">OT4b.31</strain>
    </source>
</reference>
<protein>
    <submittedName>
        <fullName evidence="9">Diguanylate cyclase</fullName>
    </submittedName>
</protein>
<dbReference type="PANTHER" id="PTHR45138">
    <property type="entry name" value="REGULATORY COMPONENTS OF SENSORY TRANSDUCTION SYSTEM"/>
    <property type="match status" value="1"/>
</dbReference>
<dbReference type="PROSITE" id="PS50885">
    <property type="entry name" value="HAMP"/>
    <property type="match status" value="1"/>
</dbReference>
<dbReference type="CDD" id="cd01949">
    <property type="entry name" value="GGDEF"/>
    <property type="match status" value="1"/>
</dbReference>
<dbReference type="CDD" id="cd12914">
    <property type="entry name" value="PDC1_DGC_like"/>
    <property type="match status" value="1"/>
</dbReference>
<dbReference type="SUPFAM" id="SSF103190">
    <property type="entry name" value="Sensory domain-like"/>
    <property type="match status" value="1"/>
</dbReference>
<dbReference type="PANTHER" id="PTHR45138:SF9">
    <property type="entry name" value="DIGUANYLATE CYCLASE DGCM-RELATED"/>
    <property type="match status" value="1"/>
</dbReference>
<dbReference type="eggNOG" id="COG3706">
    <property type="taxonomic scope" value="Bacteria"/>
</dbReference>
<evidence type="ECO:0000256" key="6">
    <source>
        <dbReference type="SAM" id="Phobius"/>
    </source>
</evidence>
<gene>
    <name evidence="9" type="ORF">H131_13493</name>
</gene>
<dbReference type="InterPro" id="IPR043128">
    <property type="entry name" value="Rev_trsase/Diguanyl_cyclase"/>
</dbReference>
<dbReference type="GO" id="GO:0052621">
    <property type="term" value="F:diguanylate cyclase activity"/>
    <property type="evidence" value="ECO:0007669"/>
    <property type="project" value="TreeGrafter"/>
</dbReference>
<dbReference type="NCBIfam" id="TIGR00254">
    <property type="entry name" value="GGDEF"/>
    <property type="match status" value="1"/>
</dbReference>
<feature type="domain" description="HAMP" evidence="7">
    <location>
        <begin position="322"/>
        <end position="378"/>
    </location>
</feature>
<feature type="transmembrane region" description="Helical" evidence="6">
    <location>
        <begin position="299"/>
        <end position="320"/>
    </location>
</feature>
<dbReference type="InterPro" id="IPR000160">
    <property type="entry name" value="GGDEF_dom"/>
</dbReference>
<dbReference type="Gene3D" id="6.10.340.10">
    <property type="match status" value="1"/>
</dbReference>
<organism evidence="9 10">
    <name type="scientific">Lysinibacillus sphaericus OT4b.31</name>
    <dbReference type="NCBI Taxonomy" id="1285586"/>
    <lineage>
        <taxon>Bacteria</taxon>
        <taxon>Bacillati</taxon>
        <taxon>Bacillota</taxon>
        <taxon>Bacilli</taxon>
        <taxon>Bacillales</taxon>
        <taxon>Bacillaceae</taxon>
        <taxon>Lysinibacillus</taxon>
    </lineage>
</organism>
<dbReference type="OrthoDB" id="9759607at2"/>
<dbReference type="CDD" id="cd06225">
    <property type="entry name" value="HAMP"/>
    <property type="match status" value="1"/>
</dbReference>
<dbReference type="Gene3D" id="3.30.450.20">
    <property type="entry name" value="PAS domain"/>
    <property type="match status" value="1"/>
</dbReference>
<dbReference type="Pfam" id="PF00990">
    <property type="entry name" value="GGDEF"/>
    <property type="match status" value="1"/>
</dbReference>
<name>R7ZD69_LYSSH</name>
<keyword evidence="4 6" id="KW-1133">Transmembrane helix</keyword>
<dbReference type="InterPro" id="IPR033479">
    <property type="entry name" value="dCache_1"/>
</dbReference>
<dbReference type="RefSeq" id="WP_010859635.1">
    <property type="nucleotide sequence ID" value="NZ_KB933398.1"/>
</dbReference>
<dbReference type="Pfam" id="PF02743">
    <property type="entry name" value="dCache_1"/>
    <property type="match status" value="1"/>
</dbReference>
<dbReference type="InterPro" id="IPR050469">
    <property type="entry name" value="Diguanylate_Cyclase"/>
</dbReference>
<dbReference type="PROSITE" id="PS50887">
    <property type="entry name" value="GGDEF"/>
    <property type="match status" value="1"/>
</dbReference>
<dbReference type="GO" id="GO:0007165">
    <property type="term" value="P:signal transduction"/>
    <property type="evidence" value="ECO:0007669"/>
    <property type="project" value="InterPro"/>
</dbReference>
<keyword evidence="3 6" id="KW-0812">Transmembrane</keyword>
<dbReference type="GO" id="GO:0043709">
    <property type="term" value="P:cell adhesion involved in single-species biofilm formation"/>
    <property type="evidence" value="ECO:0007669"/>
    <property type="project" value="TreeGrafter"/>
</dbReference>
<dbReference type="GO" id="GO:1902201">
    <property type="term" value="P:negative regulation of bacterial-type flagellum-dependent cell motility"/>
    <property type="evidence" value="ECO:0007669"/>
    <property type="project" value="TreeGrafter"/>
</dbReference>
<evidence type="ECO:0000256" key="4">
    <source>
        <dbReference type="ARBA" id="ARBA00022989"/>
    </source>
</evidence>
<feature type="transmembrane region" description="Helical" evidence="6">
    <location>
        <begin position="20"/>
        <end position="39"/>
    </location>
</feature>
<keyword evidence="5 6" id="KW-0472">Membrane</keyword>
<dbReference type="InterPro" id="IPR029787">
    <property type="entry name" value="Nucleotide_cyclase"/>
</dbReference>
<dbReference type="InterPro" id="IPR003660">
    <property type="entry name" value="HAMP_dom"/>
</dbReference>
<comment type="subcellular location">
    <subcellularLocation>
        <location evidence="1">Cell membrane</location>
        <topology evidence="1">Multi-pass membrane protein</topology>
    </subcellularLocation>
</comment>
<evidence type="ECO:0000256" key="1">
    <source>
        <dbReference type="ARBA" id="ARBA00004651"/>
    </source>
</evidence>
<dbReference type="InterPro" id="IPR029151">
    <property type="entry name" value="Sensor-like_sf"/>
</dbReference>
<sequence>MQIFKKFQWHNTIKSQLRRGHIFITFIISLFIFIPTLFIEYQQTIKHQNEEMTNYLDAQTYFFESWLTERSRDIHTIANLDFVRGYKYEISRSFFQEFKEQSDFADLIFVNKEGIVQFDTVTEYRKNGVGVDVNDRKYFQIAKEKKQQYITDILISKVTKQPIIAFASPILDEKHQFNGVVFGTVNLKTIDQLLHESRVGILGHAYIVNQDGTLLTEFESNNKKKLANDQNLDVLTQNYLIDEHILATVQDYSTQALNIYKDTKGEWVLAKNKPINQGTWYIISEVKVLETYMPLVKRFALLAICIVLGTFFTIKIMLLINSSIEEPIQQLLKGVVQVKQGHYDYKINEQQLAPYAKEFQELCASFNEMSAKVEEDTILLRELSITCQLTKLYNRRYLIEHGEHVFHECVKKENHCSCIAIDIDFFKKVNDTYGHLIGDEVLKHVAKIITESVRSIDIVTRYGGEEFVILSPATSLESSKKIAEKIRKNVEEHPYKMADQLIEMTVSIGIAEYTSSRDISTLYEMIDKADQALYVAKESGRNQLRVYDSAGKIAER</sequence>
<comment type="caution">
    <text evidence="9">The sequence shown here is derived from an EMBL/GenBank/DDBJ whole genome shotgun (WGS) entry which is preliminary data.</text>
</comment>
<keyword evidence="2" id="KW-1003">Cell membrane</keyword>
<evidence type="ECO:0000256" key="5">
    <source>
        <dbReference type="ARBA" id="ARBA00023136"/>
    </source>
</evidence>
<dbReference type="AlphaFoldDB" id="R7ZD69"/>
<evidence type="ECO:0000259" key="8">
    <source>
        <dbReference type="PROSITE" id="PS50887"/>
    </source>
</evidence>
<evidence type="ECO:0000256" key="2">
    <source>
        <dbReference type="ARBA" id="ARBA00022475"/>
    </source>
</evidence>
<dbReference type="GO" id="GO:0005886">
    <property type="term" value="C:plasma membrane"/>
    <property type="evidence" value="ECO:0007669"/>
    <property type="project" value="UniProtKB-SubCell"/>
</dbReference>
<dbReference type="Proteomes" id="UP000013911">
    <property type="component" value="Unassembled WGS sequence"/>
</dbReference>